<sequence length="353" mass="40160">MTNIGLTWCFPNGIQDVKAIHDISQIPSNLKGAIIDRQSVVRSLYIRGFSSSYLGREIVRTSMRKMLIKTLAMSLHKDITGIVVEHFLGDMLDSSSTYSHSEDKEESDDEEMAVEIMEDKAIFLLNIKLKRYVLQFFRMSSQSFFKLCSQVKSNPIFHNLSNHPQRPVIEKMMVTLKRIGCFGNGASLYTNQCITSILALKPQPLVWPYWEARTDISAGFKEMGFDQCVGLIDGTLIVLSTKPEQDHPDYYKHKGIYGIFTLLIWANTFWPTPTPNVVPAFKRQRNRDLTEVGNSFNHHVAGVTVGIENCIGLLKNWFQSLRGLQLRVSGKRDLIHVNAWILVRSMVMNINGN</sequence>
<dbReference type="VEuPathDB" id="FungiDB:VP01_2114g2"/>
<evidence type="ECO:0000313" key="1">
    <source>
        <dbReference type="EMBL" id="KNZ57606.1"/>
    </source>
</evidence>
<evidence type="ECO:0008006" key="3">
    <source>
        <dbReference type="Google" id="ProtNLM"/>
    </source>
</evidence>
<reference evidence="1 2" key="1">
    <citation type="submission" date="2015-08" db="EMBL/GenBank/DDBJ databases">
        <title>Next Generation Sequencing and Analysis of the Genome of Puccinia sorghi L Schw, the Causal Agent of Maize Common Rust.</title>
        <authorList>
            <person name="Rochi L."/>
            <person name="Burguener G."/>
            <person name="Darino M."/>
            <person name="Turjanski A."/>
            <person name="Kreff E."/>
            <person name="Dieguez M.J."/>
            <person name="Sacco F."/>
        </authorList>
    </citation>
    <scope>NUCLEOTIDE SEQUENCE [LARGE SCALE GENOMIC DNA]</scope>
    <source>
        <strain evidence="1 2">RO10H11247</strain>
    </source>
</reference>
<evidence type="ECO:0000313" key="2">
    <source>
        <dbReference type="Proteomes" id="UP000037035"/>
    </source>
</evidence>
<dbReference type="EMBL" id="LAVV01006964">
    <property type="protein sequence ID" value="KNZ57606.1"/>
    <property type="molecule type" value="Genomic_DNA"/>
</dbReference>
<organism evidence="1 2">
    <name type="scientific">Puccinia sorghi</name>
    <dbReference type="NCBI Taxonomy" id="27349"/>
    <lineage>
        <taxon>Eukaryota</taxon>
        <taxon>Fungi</taxon>
        <taxon>Dikarya</taxon>
        <taxon>Basidiomycota</taxon>
        <taxon>Pucciniomycotina</taxon>
        <taxon>Pucciniomycetes</taxon>
        <taxon>Pucciniales</taxon>
        <taxon>Pucciniaceae</taxon>
        <taxon>Puccinia</taxon>
    </lineage>
</organism>
<comment type="caution">
    <text evidence="1">The sequence shown here is derived from an EMBL/GenBank/DDBJ whole genome shotgun (WGS) entry which is preliminary data.</text>
</comment>
<dbReference type="Proteomes" id="UP000037035">
    <property type="component" value="Unassembled WGS sequence"/>
</dbReference>
<proteinExistence type="predicted"/>
<dbReference type="OrthoDB" id="5540949at2759"/>
<accession>A0A0L6V9Y1</accession>
<keyword evidence="2" id="KW-1185">Reference proteome</keyword>
<protein>
    <recommendedName>
        <fullName evidence="3">DDE Tnp4 domain-containing protein</fullName>
    </recommendedName>
</protein>
<dbReference type="AlphaFoldDB" id="A0A0L6V9Y1"/>
<name>A0A0L6V9Y1_9BASI</name>
<gene>
    <name evidence="1" type="ORF">VP01_2114g2</name>
</gene>